<keyword evidence="4" id="KW-1185">Reference proteome</keyword>
<evidence type="ECO:0000313" key="3">
    <source>
        <dbReference type="EMBL" id="KAJ4827021.1"/>
    </source>
</evidence>
<accession>A0A9Q0F8Z1</accession>
<dbReference type="EMBL" id="JAKUCV010006511">
    <property type="protein sequence ID" value="KAJ4827021.1"/>
    <property type="molecule type" value="Genomic_DNA"/>
</dbReference>
<dbReference type="OrthoDB" id="418495at2759"/>
<dbReference type="InterPro" id="IPR025757">
    <property type="entry name" value="MIP1_Leuzipper"/>
</dbReference>
<evidence type="ECO:0000259" key="2">
    <source>
        <dbReference type="Pfam" id="PF14389"/>
    </source>
</evidence>
<dbReference type="AlphaFoldDB" id="A0A9Q0F8Z1"/>
<proteinExistence type="predicted"/>
<protein>
    <recommendedName>
        <fullName evidence="2">Ternary complex factor MIP1 leucine-zipper domain-containing protein</fullName>
    </recommendedName>
</protein>
<feature type="domain" description="Ternary complex factor MIP1 leucine-zipper" evidence="2">
    <location>
        <begin position="22"/>
        <end position="68"/>
    </location>
</feature>
<evidence type="ECO:0000256" key="1">
    <source>
        <dbReference type="SAM" id="MobiDB-lite"/>
    </source>
</evidence>
<dbReference type="PANTHER" id="PTHR46248">
    <property type="entry name" value="EXPRESSED PROTEIN"/>
    <property type="match status" value="1"/>
</dbReference>
<dbReference type="Pfam" id="PF14389">
    <property type="entry name" value="Lzipper-MIP1"/>
    <property type="match status" value="1"/>
</dbReference>
<evidence type="ECO:0000313" key="4">
    <source>
        <dbReference type="Proteomes" id="UP001141552"/>
    </source>
</evidence>
<gene>
    <name evidence="3" type="ORF">Tsubulata_018183</name>
</gene>
<feature type="region of interest" description="Disordered" evidence="1">
    <location>
        <begin position="1"/>
        <end position="23"/>
    </location>
</feature>
<dbReference type="PANTHER" id="PTHR46248:SF12">
    <property type="entry name" value="TERNARY COMPLEX FACTOR MIP1 LEUCINE-ZIPPER PROTEIN"/>
    <property type="match status" value="1"/>
</dbReference>
<name>A0A9Q0F8Z1_9ROSI</name>
<dbReference type="Proteomes" id="UP001141552">
    <property type="component" value="Unassembled WGS sequence"/>
</dbReference>
<sequence length="82" mass="9448">MERSGSRAAGAQKSAVNRRRENREKKLALLQDVDKLKRKLRHEENDHRALERAFTRPLGALPRLPPYLAPCVSTIHFSVYII</sequence>
<reference evidence="3" key="2">
    <citation type="journal article" date="2023" name="Plants (Basel)">
        <title>Annotation of the Turnera subulata (Passifloraceae) Draft Genome Reveals the S-Locus Evolved after the Divergence of Turneroideae from Passifloroideae in a Stepwise Manner.</title>
        <authorList>
            <person name="Henning P.M."/>
            <person name="Roalson E.H."/>
            <person name="Mir W."/>
            <person name="McCubbin A.G."/>
            <person name="Shore J.S."/>
        </authorList>
    </citation>
    <scope>NUCLEOTIDE SEQUENCE</scope>
    <source>
        <strain evidence="3">F60SS</strain>
    </source>
</reference>
<comment type="caution">
    <text evidence="3">The sequence shown here is derived from an EMBL/GenBank/DDBJ whole genome shotgun (WGS) entry which is preliminary data.</text>
</comment>
<reference evidence="3" key="1">
    <citation type="submission" date="2022-02" db="EMBL/GenBank/DDBJ databases">
        <authorList>
            <person name="Henning P.M."/>
            <person name="McCubbin A.G."/>
            <person name="Shore J.S."/>
        </authorList>
    </citation>
    <scope>NUCLEOTIDE SEQUENCE</scope>
    <source>
        <strain evidence="3">F60SS</strain>
        <tissue evidence="3">Leaves</tissue>
    </source>
</reference>
<organism evidence="3 4">
    <name type="scientific">Turnera subulata</name>
    <dbReference type="NCBI Taxonomy" id="218843"/>
    <lineage>
        <taxon>Eukaryota</taxon>
        <taxon>Viridiplantae</taxon>
        <taxon>Streptophyta</taxon>
        <taxon>Embryophyta</taxon>
        <taxon>Tracheophyta</taxon>
        <taxon>Spermatophyta</taxon>
        <taxon>Magnoliopsida</taxon>
        <taxon>eudicotyledons</taxon>
        <taxon>Gunneridae</taxon>
        <taxon>Pentapetalae</taxon>
        <taxon>rosids</taxon>
        <taxon>fabids</taxon>
        <taxon>Malpighiales</taxon>
        <taxon>Passifloraceae</taxon>
        <taxon>Turnera</taxon>
    </lineage>
</organism>